<dbReference type="InterPro" id="IPR027417">
    <property type="entry name" value="P-loop_NTPase"/>
</dbReference>
<protein>
    <submittedName>
        <fullName evidence="8">ABC transporter ATP-binding protein</fullName>
    </submittedName>
</protein>
<dbReference type="STRING" id="1408189.CLAC_07140"/>
<dbReference type="EMBL" id="CP006841">
    <property type="protein sequence ID" value="ALA67543.1"/>
    <property type="molecule type" value="Genomic_DNA"/>
</dbReference>
<gene>
    <name evidence="8" type="ORF">CLAC_07140</name>
</gene>
<dbReference type="RefSeq" id="WP_082313214.1">
    <property type="nucleotide sequence ID" value="NZ_CP006841.1"/>
</dbReference>
<organism evidence="8 9">
    <name type="scientific">Corynebacterium lactis RW2-5</name>
    <dbReference type="NCBI Taxonomy" id="1408189"/>
    <lineage>
        <taxon>Bacteria</taxon>
        <taxon>Bacillati</taxon>
        <taxon>Actinomycetota</taxon>
        <taxon>Actinomycetes</taxon>
        <taxon>Mycobacteriales</taxon>
        <taxon>Corynebacteriaceae</taxon>
        <taxon>Corynebacterium</taxon>
    </lineage>
</organism>
<evidence type="ECO:0000313" key="9">
    <source>
        <dbReference type="Proteomes" id="UP000058446"/>
    </source>
</evidence>
<dbReference type="PATRIC" id="fig|1408189.4.peg.1427"/>
<dbReference type="GO" id="GO:0005524">
    <property type="term" value="F:ATP binding"/>
    <property type="evidence" value="ECO:0007669"/>
    <property type="project" value="UniProtKB-KW"/>
</dbReference>
<dbReference type="PANTHER" id="PTHR42711:SF17">
    <property type="entry name" value="ABC TRANSPORTER ATP-BINDING PROTEIN"/>
    <property type="match status" value="1"/>
</dbReference>
<comment type="subcellular location">
    <subcellularLocation>
        <location evidence="1">Cell membrane</location>
        <topology evidence="1">Peripheral membrane protein</topology>
    </subcellularLocation>
</comment>
<dbReference type="PROSITE" id="PS50893">
    <property type="entry name" value="ABC_TRANSPORTER_2"/>
    <property type="match status" value="1"/>
</dbReference>
<keyword evidence="2" id="KW-0813">Transport</keyword>
<dbReference type="PANTHER" id="PTHR42711">
    <property type="entry name" value="ABC TRANSPORTER ATP-BINDING PROTEIN"/>
    <property type="match status" value="1"/>
</dbReference>
<evidence type="ECO:0000256" key="4">
    <source>
        <dbReference type="ARBA" id="ARBA00022840"/>
    </source>
</evidence>
<dbReference type="OrthoDB" id="9804819at2"/>
<proteinExistence type="predicted"/>
<feature type="domain" description="ABC transporter" evidence="7">
    <location>
        <begin position="33"/>
        <end position="261"/>
    </location>
</feature>
<dbReference type="InterPro" id="IPR017871">
    <property type="entry name" value="ABC_transporter-like_CS"/>
</dbReference>
<dbReference type="KEGG" id="clw:CLAC_07140"/>
<evidence type="ECO:0000256" key="6">
    <source>
        <dbReference type="SAM" id="MobiDB-lite"/>
    </source>
</evidence>
<evidence type="ECO:0000256" key="5">
    <source>
        <dbReference type="ARBA" id="ARBA00023251"/>
    </source>
</evidence>
<keyword evidence="9" id="KW-1185">Reference proteome</keyword>
<dbReference type="Proteomes" id="UP000058446">
    <property type="component" value="Chromosome"/>
</dbReference>
<dbReference type="SUPFAM" id="SSF52540">
    <property type="entry name" value="P-loop containing nucleoside triphosphate hydrolases"/>
    <property type="match status" value="1"/>
</dbReference>
<keyword evidence="3" id="KW-0547">Nucleotide-binding</keyword>
<dbReference type="Gene3D" id="3.40.50.300">
    <property type="entry name" value="P-loop containing nucleotide triphosphate hydrolases"/>
    <property type="match status" value="1"/>
</dbReference>
<dbReference type="Pfam" id="PF00005">
    <property type="entry name" value="ABC_tran"/>
    <property type="match status" value="1"/>
</dbReference>
<feature type="region of interest" description="Disordered" evidence="6">
    <location>
        <begin position="1"/>
        <end position="27"/>
    </location>
</feature>
<dbReference type="InterPro" id="IPR003593">
    <property type="entry name" value="AAA+_ATPase"/>
</dbReference>
<evidence type="ECO:0000256" key="3">
    <source>
        <dbReference type="ARBA" id="ARBA00022741"/>
    </source>
</evidence>
<dbReference type="PROSITE" id="PS00211">
    <property type="entry name" value="ABC_TRANSPORTER_1"/>
    <property type="match status" value="1"/>
</dbReference>
<dbReference type="GO" id="GO:0046677">
    <property type="term" value="P:response to antibiotic"/>
    <property type="evidence" value="ECO:0007669"/>
    <property type="project" value="UniProtKB-KW"/>
</dbReference>
<dbReference type="InterPro" id="IPR050763">
    <property type="entry name" value="ABC_transporter_ATP-binding"/>
</dbReference>
<keyword evidence="5" id="KW-0046">Antibiotic resistance</keyword>
<dbReference type="SMART" id="SM00382">
    <property type="entry name" value="AAA"/>
    <property type="match status" value="1"/>
</dbReference>
<sequence>MKVSSNPKKPSSATESVSALPNVSHTSHTSPLLRICDVTKQFRSGNRDVVNAVKRVNISLHRGEVVAILGENGAGKTTLIDMILGLTTPTSGHIEVLGHSPRDAIRVSKIGAVLQTGGLLPDVAVADTLRMIASGYPEHIAIDQLVEQVGLQDLLDRKVGKCSGGEQQRVKFALALLGNPELIVLDEPTTGMDPSARREFWAGIHACAQRGTTILFTTHYMDEAEKFARRIVMMHKGNVLADLDTQSMLALAQSALVQASFPAEVDRQGATPLPPTAAVPDNIIDEVTEISGLKQKNKSLFEPSAQEDNRAVRTLQFRTREPDALIRYLVTETNACNFTVQKASLDDVFISMQRDAEQSMQRDAEQS</sequence>
<evidence type="ECO:0000256" key="1">
    <source>
        <dbReference type="ARBA" id="ARBA00004202"/>
    </source>
</evidence>
<dbReference type="GO" id="GO:0005886">
    <property type="term" value="C:plasma membrane"/>
    <property type="evidence" value="ECO:0007669"/>
    <property type="project" value="UniProtKB-SubCell"/>
</dbReference>
<dbReference type="GO" id="GO:0016887">
    <property type="term" value="F:ATP hydrolysis activity"/>
    <property type="evidence" value="ECO:0007669"/>
    <property type="project" value="InterPro"/>
</dbReference>
<evidence type="ECO:0000313" key="8">
    <source>
        <dbReference type="EMBL" id="ALA67543.1"/>
    </source>
</evidence>
<accession>A0A0K2H0S5</accession>
<evidence type="ECO:0000256" key="2">
    <source>
        <dbReference type="ARBA" id="ARBA00022448"/>
    </source>
</evidence>
<dbReference type="AlphaFoldDB" id="A0A0K2H0S5"/>
<reference evidence="8 9" key="1">
    <citation type="submission" date="2013-10" db="EMBL/GenBank/DDBJ databases">
        <title>Complete genome sequence of Corynebacterium lactis DSM 45799(T), isolated from raw cow milk.</title>
        <authorList>
            <person name="Ruckert C."/>
            <person name="Albersmeier A."/>
            <person name="Lipski A."/>
            <person name="Kalinowski J."/>
        </authorList>
    </citation>
    <scope>NUCLEOTIDE SEQUENCE [LARGE SCALE GENOMIC DNA]</scope>
    <source>
        <strain evidence="8 9">RW2-5</strain>
    </source>
</reference>
<name>A0A0K2H0S5_9CORY</name>
<keyword evidence="4 8" id="KW-0067">ATP-binding</keyword>
<dbReference type="InterPro" id="IPR003439">
    <property type="entry name" value="ABC_transporter-like_ATP-bd"/>
</dbReference>
<evidence type="ECO:0000259" key="7">
    <source>
        <dbReference type="PROSITE" id="PS50893"/>
    </source>
</evidence>